<name>A0A1H2DQ30_9PROT</name>
<feature type="transmembrane region" description="Helical" evidence="4">
    <location>
        <begin position="394"/>
        <end position="413"/>
    </location>
</feature>
<feature type="transmembrane region" description="Helical" evidence="4">
    <location>
        <begin position="326"/>
        <end position="345"/>
    </location>
</feature>
<evidence type="ECO:0000313" key="6">
    <source>
        <dbReference type="EMBL" id="SDT85002.1"/>
    </source>
</evidence>
<keyword evidence="2 4" id="KW-1133">Transmembrane helix</keyword>
<evidence type="ECO:0000256" key="2">
    <source>
        <dbReference type="ARBA" id="ARBA00022989"/>
    </source>
</evidence>
<dbReference type="Pfam" id="PF07690">
    <property type="entry name" value="MFS_1"/>
    <property type="match status" value="1"/>
</dbReference>
<dbReference type="SUPFAM" id="SSF103473">
    <property type="entry name" value="MFS general substrate transporter"/>
    <property type="match status" value="1"/>
</dbReference>
<accession>A0A1H2DQ30</accession>
<evidence type="ECO:0000256" key="4">
    <source>
        <dbReference type="SAM" id="Phobius"/>
    </source>
</evidence>
<gene>
    <name evidence="6" type="ORF">SAMN05216406_10326</name>
</gene>
<feature type="transmembrane region" description="Helical" evidence="4">
    <location>
        <begin position="182"/>
        <end position="202"/>
    </location>
</feature>
<protein>
    <submittedName>
        <fullName evidence="6">Sugar phosphate permease</fullName>
    </submittedName>
</protein>
<dbReference type="PROSITE" id="PS50850">
    <property type="entry name" value="MFS"/>
    <property type="match status" value="1"/>
</dbReference>
<feature type="transmembrane region" description="Helical" evidence="4">
    <location>
        <begin position="21"/>
        <end position="42"/>
    </location>
</feature>
<sequence length="419" mass="44309">MDKNRTAEQSLIVLGMTAEKGRWLLVLVGLLINVCLGSIYAFSVFRKPLEGLWDITSSQSGYPFMVFLAVFAIVMPLAGNLIAQWGPRKTTMLGGMLVGIGWIAASFSPDILTLTILYGVIGGTGVGIVYGCPIAVIAKWFPLKSGLAIGLTVMGFGISALVTAPLMKAMIDNPDIGIMNTFLYSGIAFGVIITLLAQLLSFPAAKWTSAESEATATAILPALNLSRQEMLETPSFYALWATYTIGCLAGLMAIGIASPVGTEVAKLDATMAALAVSLFAIFNGLGRPIFGTITDKLGPKNTAMLSFTLIFAASLLMFFFGQENAMLYVVAFCILWMCLGGWLALAPTSTGIFFGKQYYAQNYGVVYTAYGAGAILGTLISGNIKDITGSYLDAFPIVAGLALLGIIIAALGLNPVKRQ</sequence>
<evidence type="ECO:0000259" key="5">
    <source>
        <dbReference type="PROSITE" id="PS50850"/>
    </source>
</evidence>
<proteinExistence type="predicted"/>
<dbReference type="GO" id="GO:0022857">
    <property type="term" value="F:transmembrane transporter activity"/>
    <property type="evidence" value="ECO:0007669"/>
    <property type="project" value="InterPro"/>
</dbReference>
<organism evidence="6 7">
    <name type="scientific">Nitrosomonas ureae</name>
    <dbReference type="NCBI Taxonomy" id="44577"/>
    <lineage>
        <taxon>Bacteria</taxon>
        <taxon>Pseudomonadati</taxon>
        <taxon>Pseudomonadota</taxon>
        <taxon>Betaproteobacteria</taxon>
        <taxon>Nitrosomonadales</taxon>
        <taxon>Nitrosomonadaceae</taxon>
        <taxon>Nitrosomonas</taxon>
    </lineage>
</organism>
<dbReference type="RefSeq" id="WP_062558703.1">
    <property type="nucleotide sequence ID" value="NZ_CP013341.1"/>
</dbReference>
<dbReference type="PANTHER" id="PTHR11360:SF304">
    <property type="entry name" value="MFS DOMAIN-CONTAINING PROTEIN"/>
    <property type="match status" value="1"/>
</dbReference>
<feature type="transmembrane region" description="Helical" evidence="4">
    <location>
        <begin position="269"/>
        <end position="290"/>
    </location>
</feature>
<keyword evidence="7" id="KW-1185">Reference proteome</keyword>
<evidence type="ECO:0000313" key="7">
    <source>
        <dbReference type="Proteomes" id="UP000182882"/>
    </source>
</evidence>
<dbReference type="InterPro" id="IPR036259">
    <property type="entry name" value="MFS_trans_sf"/>
</dbReference>
<dbReference type="CDD" id="cd17353">
    <property type="entry name" value="MFS_OFA_like"/>
    <property type="match status" value="1"/>
</dbReference>
<feature type="transmembrane region" description="Helical" evidence="4">
    <location>
        <begin position="115"/>
        <end position="138"/>
    </location>
</feature>
<dbReference type="AlphaFoldDB" id="A0A1H2DQ30"/>
<reference evidence="7" key="1">
    <citation type="submission" date="2016-10" db="EMBL/GenBank/DDBJ databases">
        <authorList>
            <person name="Varghese N."/>
            <person name="Submissions S."/>
        </authorList>
    </citation>
    <scope>NUCLEOTIDE SEQUENCE [LARGE SCALE GENOMIC DNA]</scope>
    <source>
        <strain evidence="7">Nm10</strain>
    </source>
</reference>
<evidence type="ECO:0000256" key="1">
    <source>
        <dbReference type="ARBA" id="ARBA00022692"/>
    </source>
</evidence>
<dbReference type="InterPro" id="IPR020846">
    <property type="entry name" value="MFS_dom"/>
</dbReference>
<feature type="transmembrane region" description="Helical" evidence="4">
    <location>
        <begin position="302"/>
        <end position="320"/>
    </location>
</feature>
<feature type="transmembrane region" description="Helical" evidence="4">
    <location>
        <begin position="90"/>
        <end position="109"/>
    </location>
</feature>
<feature type="transmembrane region" description="Helical" evidence="4">
    <location>
        <begin position="145"/>
        <end position="162"/>
    </location>
</feature>
<dbReference type="EMBL" id="FNLN01000003">
    <property type="protein sequence ID" value="SDT85002.1"/>
    <property type="molecule type" value="Genomic_DNA"/>
</dbReference>
<feature type="transmembrane region" description="Helical" evidence="4">
    <location>
        <begin position="62"/>
        <end position="83"/>
    </location>
</feature>
<dbReference type="KEGG" id="nur:ATY38_07140"/>
<feature type="transmembrane region" description="Helical" evidence="4">
    <location>
        <begin position="236"/>
        <end position="257"/>
    </location>
</feature>
<evidence type="ECO:0000256" key="3">
    <source>
        <dbReference type="ARBA" id="ARBA00023136"/>
    </source>
</evidence>
<keyword evidence="1 4" id="KW-0812">Transmembrane</keyword>
<feature type="domain" description="Major facilitator superfamily (MFS) profile" evidence="5">
    <location>
        <begin position="22"/>
        <end position="417"/>
    </location>
</feature>
<keyword evidence="3 4" id="KW-0472">Membrane</keyword>
<dbReference type="InterPro" id="IPR050327">
    <property type="entry name" value="Proton-linked_MCT"/>
</dbReference>
<feature type="transmembrane region" description="Helical" evidence="4">
    <location>
        <begin position="365"/>
        <end position="382"/>
    </location>
</feature>
<dbReference type="PANTHER" id="PTHR11360">
    <property type="entry name" value="MONOCARBOXYLATE TRANSPORTER"/>
    <property type="match status" value="1"/>
</dbReference>
<dbReference type="Proteomes" id="UP000182882">
    <property type="component" value="Unassembled WGS sequence"/>
</dbReference>
<dbReference type="InterPro" id="IPR011701">
    <property type="entry name" value="MFS"/>
</dbReference>
<dbReference type="Gene3D" id="1.20.1250.20">
    <property type="entry name" value="MFS general substrate transporter like domains"/>
    <property type="match status" value="2"/>
</dbReference>